<dbReference type="InterPro" id="IPR036865">
    <property type="entry name" value="CRAL-TRIO_dom_sf"/>
</dbReference>
<dbReference type="PANTHER" id="PTHR10174">
    <property type="entry name" value="ALPHA-TOCOPHEROL TRANSFER PROTEIN-RELATED"/>
    <property type="match status" value="1"/>
</dbReference>
<dbReference type="Pfam" id="PF00650">
    <property type="entry name" value="CRAL_TRIO"/>
    <property type="match status" value="1"/>
</dbReference>
<dbReference type="PROSITE" id="PS50191">
    <property type="entry name" value="CRAL_TRIO"/>
    <property type="match status" value="1"/>
</dbReference>
<dbReference type="PRINTS" id="PR00180">
    <property type="entry name" value="CRETINALDHBP"/>
</dbReference>
<dbReference type="EMBL" id="CAXIEN010000084">
    <property type="protein sequence ID" value="CAL1275441.1"/>
    <property type="molecule type" value="Genomic_DNA"/>
</dbReference>
<gene>
    <name evidence="2" type="ORF">LARSCL_LOCUS8071</name>
</gene>
<sequence length="290" mass="33975">MSSRDTISESEELLPFHVKSIPKSVAKKCEEELNETPDKKTKALQDLRSMLQRNRETTGIRFHDDFLSQFLRRNKYRMTDTYQNVQNFVIINRKESFLFKSVPDQYLHLPSSKVLVLLPKRCPDGCTIVKSQIGKWNPREIPFEHFQSLLAVMFVQLLRDPMTQINGFKIIHDFKDTSIHLLKFCSPRNLQLLYHGAINCAPARYKQIHFVNDSIVLKTLWAILKPFLSEKIRNRVVFHSSPEGLLDYFPRSVLPTEYGGTLRESDTEDFLKTANKYHEEYTIEGQPNFY</sequence>
<proteinExistence type="predicted"/>
<evidence type="ECO:0000259" key="1">
    <source>
        <dbReference type="PROSITE" id="PS50191"/>
    </source>
</evidence>
<dbReference type="InterPro" id="IPR001251">
    <property type="entry name" value="CRAL-TRIO_dom"/>
</dbReference>
<dbReference type="GO" id="GO:1902936">
    <property type="term" value="F:phosphatidylinositol bisphosphate binding"/>
    <property type="evidence" value="ECO:0007669"/>
    <property type="project" value="TreeGrafter"/>
</dbReference>
<dbReference type="GO" id="GO:0016020">
    <property type="term" value="C:membrane"/>
    <property type="evidence" value="ECO:0007669"/>
    <property type="project" value="TreeGrafter"/>
</dbReference>
<comment type="caution">
    <text evidence="2">The sequence shown here is derived from an EMBL/GenBank/DDBJ whole genome shotgun (WGS) entry which is preliminary data.</text>
</comment>
<dbReference type="PANTHER" id="PTHR10174:SF208">
    <property type="entry name" value="CRAL-TRIO DOMAIN-CONTAINING PROTEIN DDB_G0278031"/>
    <property type="match status" value="1"/>
</dbReference>
<protein>
    <recommendedName>
        <fullName evidence="1">CRAL-TRIO domain-containing protein</fullName>
    </recommendedName>
</protein>
<dbReference type="SUPFAM" id="SSF52087">
    <property type="entry name" value="CRAL/TRIO domain"/>
    <property type="match status" value="1"/>
</dbReference>
<dbReference type="SMART" id="SM00516">
    <property type="entry name" value="SEC14"/>
    <property type="match status" value="1"/>
</dbReference>
<keyword evidence="3" id="KW-1185">Reference proteome</keyword>
<evidence type="ECO:0000313" key="3">
    <source>
        <dbReference type="Proteomes" id="UP001497382"/>
    </source>
</evidence>
<dbReference type="Gene3D" id="1.20.5.1200">
    <property type="entry name" value="Alpha-tocopherol transfer"/>
    <property type="match status" value="1"/>
</dbReference>
<dbReference type="Gene3D" id="1.10.8.20">
    <property type="entry name" value="N-terminal domain of phosphatidylinositol transfer protein sec14p"/>
    <property type="match status" value="1"/>
</dbReference>
<organism evidence="2 3">
    <name type="scientific">Larinioides sclopetarius</name>
    <dbReference type="NCBI Taxonomy" id="280406"/>
    <lineage>
        <taxon>Eukaryota</taxon>
        <taxon>Metazoa</taxon>
        <taxon>Ecdysozoa</taxon>
        <taxon>Arthropoda</taxon>
        <taxon>Chelicerata</taxon>
        <taxon>Arachnida</taxon>
        <taxon>Araneae</taxon>
        <taxon>Araneomorphae</taxon>
        <taxon>Entelegynae</taxon>
        <taxon>Araneoidea</taxon>
        <taxon>Araneidae</taxon>
        <taxon>Larinioides</taxon>
    </lineage>
</organism>
<dbReference type="Proteomes" id="UP001497382">
    <property type="component" value="Unassembled WGS sequence"/>
</dbReference>
<reference evidence="2 3" key="1">
    <citation type="submission" date="2024-04" db="EMBL/GenBank/DDBJ databases">
        <authorList>
            <person name="Rising A."/>
            <person name="Reimegard J."/>
            <person name="Sonavane S."/>
            <person name="Akerstrom W."/>
            <person name="Nylinder S."/>
            <person name="Hedman E."/>
            <person name="Kallberg Y."/>
        </authorList>
    </citation>
    <scope>NUCLEOTIDE SEQUENCE [LARGE SCALE GENOMIC DNA]</scope>
</reference>
<dbReference type="Gene3D" id="3.40.525.10">
    <property type="entry name" value="CRAL-TRIO lipid binding domain"/>
    <property type="match status" value="1"/>
</dbReference>
<evidence type="ECO:0000313" key="2">
    <source>
        <dbReference type="EMBL" id="CAL1275441.1"/>
    </source>
</evidence>
<feature type="domain" description="CRAL-TRIO" evidence="1">
    <location>
        <begin position="105"/>
        <end position="266"/>
    </location>
</feature>
<dbReference type="AlphaFoldDB" id="A0AAV1ZW58"/>
<accession>A0AAV1ZW58</accession>
<name>A0AAV1ZW58_9ARAC</name>
<dbReference type="CDD" id="cd00170">
    <property type="entry name" value="SEC14"/>
    <property type="match status" value="1"/>
</dbReference>
<dbReference type="SUPFAM" id="SSF46938">
    <property type="entry name" value="CRAL/TRIO N-terminal domain"/>
    <property type="match status" value="1"/>
</dbReference>
<dbReference type="InterPro" id="IPR036273">
    <property type="entry name" value="CRAL/TRIO_N_dom_sf"/>
</dbReference>